<evidence type="ECO:0000313" key="2">
    <source>
        <dbReference type="EMBL" id="OGM57536.1"/>
    </source>
</evidence>
<dbReference type="AlphaFoldDB" id="A0A1F8B0K9"/>
<gene>
    <name evidence="2" type="ORF">A3E46_00160</name>
</gene>
<sequence>MAKKQKGVKENHRYLIGQVKSVGAPNFIMNPVELYEYLPQGKEFSIKRVYWIADVKGEKKSGQHVHTDEDEIFIVMRGSCNIILDDTGKKRSIPLKQNDIVWVPRLVWHGYEKMSTDCIVLALTNINYDPERKGYIIDYAEFKKIVAQK</sequence>
<dbReference type="Proteomes" id="UP000178313">
    <property type="component" value="Unassembled WGS sequence"/>
</dbReference>
<dbReference type="InterPro" id="IPR011051">
    <property type="entry name" value="RmlC_Cupin_sf"/>
</dbReference>
<dbReference type="STRING" id="1802513.A3E46_00160"/>
<dbReference type="CDD" id="cd20292">
    <property type="entry name" value="cupin_QdtA-like"/>
    <property type="match status" value="1"/>
</dbReference>
<dbReference type="Gene3D" id="2.60.120.10">
    <property type="entry name" value="Jelly Rolls"/>
    <property type="match status" value="1"/>
</dbReference>
<evidence type="ECO:0000259" key="1">
    <source>
        <dbReference type="Pfam" id="PF05523"/>
    </source>
</evidence>
<comment type="caution">
    <text evidence="2">The sequence shown here is derived from an EMBL/GenBank/DDBJ whole genome shotgun (WGS) entry which is preliminary data.</text>
</comment>
<dbReference type="InterPro" id="IPR008894">
    <property type="entry name" value="QdtA_cupin_dom"/>
</dbReference>
<feature type="domain" description="Sugar 3,4-ketoisomerase QdtA cupin" evidence="1">
    <location>
        <begin position="43"/>
        <end position="146"/>
    </location>
</feature>
<dbReference type="InterPro" id="IPR014710">
    <property type="entry name" value="RmlC-like_jellyroll"/>
</dbReference>
<dbReference type="Pfam" id="PF05523">
    <property type="entry name" value="FdtA"/>
    <property type="match status" value="1"/>
</dbReference>
<evidence type="ECO:0000313" key="3">
    <source>
        <dbReference type="Proteomes" id="UP000178313"/>
    </source>
</evidence>
<accession>A0A1F8B0K9</accession>
<name>A0A1F8B0K9_9BACT</name>
<dbReference type="EMBL" id="MGGZ01000008">
    <property type="protein sequence ID" value="OGM57536.1"/>
    <property type="molecule type" value="Genomic_DNA"/>
</dbReference>
<proteinExistence type="predicted"/>
<dbReference type="SUPFAM" id="SSF51182">
    <property type="entry name" value="RmlC-like cupins"/>
    <property type="match status" value="1"/>
</dbReference>
<protein>
    <recommendedName>
        <fullName evidence="1">Sugar 3,4-ketoisomerase QdtA cupin domain-containing protein</fullName>
    </recommendedName>
</protein>
<organism evidence="2 3">
    <name type="scientific">Candidatus Woesebacteria bacterium RIFCSPHIGHO2_12_FULL_46_16</name>
    <dbReference type="NCBI Taxonomy" id="1802513"/>
    <lineage>
        <taxon>Bacteria</taxon>
        <taxon>Candidatus Woeseibacteriota</taxon>
    </lineage>
</organism>
<reference evidence="2 3" key="1">
    <citation type="journal article" date="2016" name="Nat. Commun.">
        <title>Thousands of microbial genomes shed light on interconnected biogeochemical processes in an aquifer system.</title>
        <authorList>
            <person name="Anantharaman K."/>
            <person name="Brown C.T."/>
            <person name="Hug L.A."/>
            <person name="Sharon I."/>
            <person name="Castelle C.J."/>
            <person name="Probst A.J."/>
            <person name="Thomas B.C."/>
            <person name="Singh A."/>
            <person name="Wilkins M.J."/>
            <person name="Karaoz U."/>
            <person name="Brodie E.L."/>
            <person name="Williams K.H."/>
            <person name="Hubbard S.S."/>
            <person name="Banfield J.F."/>
        </authorList>
    </citation>
    <scope>NUCLEOTIDE SEQUENCE [LARGE SCALE GENOMIC DNA]</scope>
</reference>